<keyword evidence="2" id="KW-1185">Reference proteome</keyword>
<evidence type="ECO:0000313" key="2">
    <source>
        <dbReference type="Proteomes" id="UP000625711"/>
    </source>
</evidence>
<dbReference type="AlphaFoldDB" id="A0A834IH63"/>
<protein>
    <submittedName>
        <fullName evidence="1">Uncharacterized protein</fullName>
    </submittedName>
</protein>
<organism evidence="1 2">
    <name type="scientific">Rhynchophorus ferrugineus</name>
    <name type="common">Red palm weevil</name>
    <name type="synonym">Curculio ferrugineus</name>
    <dbReference type="NCBI Taxonomy" id="354439"/>
    <lineage>
        <taxon>Eukaryota</taxon>
        <taxon>Metazoa</taxon>
        <taxon>Ecdysozoa</taxon>
        <taxon>Arthropoda</taxon>
        <taxon>Hexapoda</taxon>
        <taxon>Insecta</taxon>
        <taxon>Pterygota</taxon>
        <taxon>Neoptera</taxon>
        <taxon>Endopterygota</taxon>
        <taxon>Coleoptera</taxon>
        <taxon>Polyphaga</taxon>
        <taxon>Cucujiformia</taxon>
        <taxon>Curculionidae</taxon>
        <taxon>Dryophthorinae</taxon>
        <taxon>Rhynchophorus</taxon>
    </lineage>
</organism>
<comment type="caution">
    <text evidence="1">The sequence shown here is derived from an EMBL/GenBank/DDBJ whole genome shotgun (WGS) entry which is preliminary data.</text>
</comment>
<name>A0A834IH63_RHYFE</name>
<sequence length="68" mass="7747">MSNGERLYVCGTNAHNPKDWVINDLLPPPAPNFALFATPLDLRELKEFEEFSGLFKFSNNFRCVIDEG</sequence>
<accession>A0A834IH63</accession>
<reference evidence="1" key="1">
    <citation type="submission" date="2020-08" db="EMBL/GenBank/DDBJ databases">
        <title>Genome sequencing and assembly of the red palm weevil Rhynchophorus ferrugineus.</title>
        <authorList>
            <person name="Dias G.B."/>
            <person name="Bergman C.M."/>
            <person name="Manee M."/>
        </authorList>
    </citation>
    <scope>NUCLEOTIDE SEQUENCE</scope>
    <source>
        <strain evidence="1">AA-2017</strain>
        <tissue evidence="1">Whole larva</tissue>
    </source>
</reference>
<evidence type="ECO:0000313" key="1">
    <source>
        <dbReference type="EMBL" id="KAF7277823.1"/>
    </source>
</evidence>
<gene>
    <name evidence="1" type="ORF">GWI33_009239</name>
</gene>
<proteinExistence type="predicted"/>
<dbReference type="EMBL" id="JAACXV010000413">
    <property type="protein sequence ID" value="KAF7277823.1"/>
    <property type="molecule type" value="Genomic_DNA"/>
</dbReference>
<dbReference type="Proteomes" id="UP000625711">
    <property type="component" value="Unassembled WGS sequence"/>
</dbReference>